<dbReference type="CDD" id="cd23509">
    <property type="entry name" value="Gnk2-like"/>
    <property type="match status" value="2"/>
</dbReference>
<evidence type="ECO:0000256" key="2">
    <source>
        <dbReference type="ARBA" id="ARBA00022525"/>
    </source>
</evidence>
<dbReference type="AlphaFoldDB" id="A0A4Y7IHL8"/>
<dbReference type="InterPro" id="IPR038408">
    <property type="entry name" value="GNK2_sf"/>
</dbReference>
<dbReference type="Gramene" id="RZC47240">
    <property type="protein sequence ID" value="RZC47240"/>
    <property type="gene ID" value="C5167_040180"/>
</dbReference>
<sequence length="264" mass="29810">MASFFSYHLIFIISLLLAFTYVNAEDPWWSFCNDNKKINSTKMSSNIDDILPKLVSQTLNQGYTFLSSGSGNDRVYGQAQCRGDVLNTKECSKCVQEASLQIQKTCPDQADARILYEFCFLRYDTHEFIGELDNSNGIIYANVGNVNGDFTTFEKVLGDLTDKITAEALDRKNKIGFAKGQTKLSEFETLYSLVQCTRDLSKFACSQCLATAVGNYAGFCKDKKGCRSIYSSCFVRYELYPIFYPVNSVNSTDKNVYSRHMLHP</sequence>
<name>A0A4Y7IHL8_PAPSO</name>
<dbReference type="PANTHER" id="PTHR32411">
    <property type="entry name" value="CYSTEINE-RICH REPEAT SECRETORY PROTEIN 38-RELATED"/>
    <property type="match status" value="1"/>
</dbReference>
<dbReference type="OMA" id="SANMEGM"/>
<dbReference type="EMBL" id="CM010715">
    <property type="protein sequence ID" value="RZC47240.1"/>
    <property type="molecule type" value="Genomic_DNA"/>
</dbReference>
<dbReference type="PROSITE" id="PS51473">
    <property type="entry name" value="GNK2"/>
    <property type="match status" value="2"/>
</dbReference>
<organism evidence="8 9">
    <name type="scientific">Papaver somniferum</name>
    <name type="common">Opium poppy</name>
    <dbReference type="NCBI Taxonomy" id="3469"/>
    <lineage>
        <taxon>Eukaryota</taxon>
        <taxon>Viridiplantae</taxon>
        <taxon>Streptophyta</taxon>
        <taxon>Embryophyta</taxon>
        <taxon>Tracheophyta</taxon>
        <taxon>Spermatophyta</taxon>
        <taxon>Magnoliopsida</taxon>
        <taxon>Ranunculales</taxon>
        <taxon>Papaveraceae</taxon>
        <taxon>Papaveroideae</taxon>
        <taxon>Papaver</taxon>
    </lineage>
</organism>
<dbReference type="InterPro" id="IPR050581">
    <property type="entry name" value="CRR_secretory_protein"/>
</dbReference>
<feature type="domain" description="Gnk2-homologous" evidence="7">
    <location>
        <begin position="25"/>
        <end position="128"/>
    </location>
</feature>
<feature type="chain" id="PRO_5021187003" description="Gnk2-homologous domain-containing protein" evidence="6">
    <location>
        <begin position="25"/>
        <end position="264"/>
    </location>
</feature>
<dbReference type="Pfam" id="PF01657">
    <property type="entry name" value="Stress-antifung"/>
    <property type="match status" value="2"/>
</dbReference>
<keyword evidence="4" id="KW-0677">Repeat</keyword>
<gene>
    <name evidence="8" type="ORF">C5167_040180</name>
</gene>
<comment type="similarity">
    <text evidence="5">Belongs to the cysteine-rich repeat secretory protein family.</text>
</comment>
<keyword evidence="2" id="KW-0964">Secreted</keyword>
<evidence type="ECO:0000256" key="4">
    <source>
        <dbReference type="ARBA" id="ARBA00022737"/>
    </source>
</evidence>
<evidence type="ECO:0000256" key="3">
    <source>
        <dbReference type="ARBA" id="ARBA00022729"/>
    </source>
</evidence>
<accession>A0A4Y7IHL8</accession>
<evidence type="ECO:0000313" key="9">
    <source>
        <dbReference type="Proteomes" id="UP000316621"/>
    </source>
</evidence>
<keyword evidence="9" id="KW-1185">Reference proteome</keyword>
<protein>
    <recommendedName>
        <fullName evidence="7">Gnk2-homologous domain-containing protein</fullName>
    </recommendedName>
</protein>
<dbReference type="OrthoDB" id="1933521at2759"/>
<proteinExistence type="inferred from homology"/>
<evidence type="ECO:0000256" key="1">
    <source>
        <dbReference type="ARBA" id="ARBA00004613"/>
    </source>
</evidence>
<comment type="subcellular location">
    <subcellularLocation>
        <location evidence="1">Secreted</location>
    </subcellularLocation>
</comment>
<feature type="signal peptide" evidence="6">
    <location>
        <begin position="1"/>
        <end position="24"/>
    </location>
</feature>
<dbReference type="InterPro" id="IPR002902">
    <property type="entry name" value="GNK2"/>
</dbReference>
<evidence type="ECO:0000256" key="5">
    <source>
        <dbReference type="ARBA" id="ARBA00038515"/>
    </source>
</evidence>
<keyword evidence="3 6" id="KW-0732">Signal</keyword>
<evidence type="ECO:0000313" key="8">
    <source>
        <dbReference type="EMBL" id="RZC47240.1"/>
    </source>
</evidence>
<dbReference type="GO" id="GO:0005576">
    <property type="term" value="C:extracellular region"/>
    <property type="evidence" value="ECO:0007669"/>
    <property type="project" value="UniProtKB-SubCell"/>
</dbReference>
<dbReference type="Proteomes" id="UP000316621">
    <property type="component" value="Chromosome 1"/>
</dbReference>
<evidence type="ECO:0000256" key="6">
    <source>
        <dbReference type="SAM" id="SignalP"/>
    </source>
</evidence>
<feature type="domain" description="Gnk2-homologous" evidence="7">
    <location>
        <begin position="134"/>
        <end position="242"/>
    </location>
</feature>
<dbReference type="PANTHER" id="PTHR32411:SF55">
    <property type="entry name" value="CYSTEINE-RICH REPEAT SECRETORY PROTEIN 55"/>
    <property type="match status" value="1"/>
</dbReference>
<evidence type="ECO:0000259" key="7">
    <source>
        <dbReference type="PROSITE" id="PS51473"/>
    </source>
</evidence>
<reference evidence="8 9" key="1">
    <citation type="journal article" date="2018" name="Science">
        <title>The opium poppy genome and morphinan production.</title>
        <authorList>
            <person name="Guo L."/>
            <person name="Winzer T."/>
            <person name="Yang X."/>
            <person name="Li Y."/>
            <person name="Ning Z."/>
            <person name="He Z."/>
            <person name="Teodor R."/>
            <person name="Lu Y."/>
            <person name="Bowser T.A."/>
            <person name="Graham I.A."/>
            <person name="Ye K."/>
        </authorList>
    </citation>
    <scope>NUCLEOTIDE SEQUENCE [LARGE SCALE GENOMIC DNA]</scope>
    <source>
        <strain evidence="9">cv. HN1</strain>
        <tissue evidence="8">Leaves</tissue>
    </source>
</reference>
<dbReference type="Gene3D" id="3.30.430.20">
    <property type="entry name" value="Gnk2 domain, C-X8-C-X2-C motif"/>
    <property type="match status" value="2"/>
</dbReference>